<sequence>MSTTPNFPWHAGELALQARFGVAAKMEDIGRRVVRDYMPDQHREFFAQMPFVVLGTVAPDGRVWATLRAGAPGFLHSPDARILDMHLPRDAADPADAGMEDGQPVGLLGIDLMTRRRNRMNGVLRHADSAGAGFHIDVAQSFGNCPRYIQQRAFSFTRDPSEQTSIAPLAMDALDSRARALIASGDAFFVASYADRPDAGRQVDVSHRGGQPGFVRLDADGGLTIPDFAGNLFFNTLGNFMVNPTAGVTFADFETGELLQMSGRVEVIVDSPEIAAFQGAERLWRFFPEKIVRREAALPMRWARAGEPADQ</sequence>
<dbReference type="InterPro" id="IPR012349">
    <property type="entry name" value="Split_barrel_FMN-bd"/>
</dbReference>
<dbReference type="SUPFAM" id="SSF50475">
    <property type="entry name" value="FMN-binding split barrel"/>
    <property type="match status" value="1"/>
</dbReference>
<dbReference type="Proteomes" id="UP000672657">
    <property type="component" value="Unassembled WGS sequence"/>
</dbReference>
<dbReference type="PANTHER" id="PTHR42815">
    <property type="entry name" value="FAD-BINDING, PUTATIVE (AFU_ORTHOLOGUE AFUA_6G07600)-RELATED"/>
    <property type="match status" value="1"/>
</dbReference>
<dbReference type="Gene3D" id="2.30.110.10">
    <property type="entry name" value="Electron Transport, Fmn-binding Protein, Chain A"/>
    <property type="match status" value="1"/>
</dbReference>
<gene>
    <name evidence="1" type="ORF">LMG26411_03134</name>
</gene>
<reference evidence="1 2" key="1">
    <citation type="submission" date="2021-03" db="EMBL/GenBank/DDBJ databases">
        <authorList>
            <person name="Peeters C."/>
        </authorList>
    </citation>
    <scope>NUCLEOTIDE SEQUENCE [LARGE SCALE GENOMIC DNA]</scope>
    <source>
        <strain evidence="1 2">LMG 26411</strain>
    </source>
</reference>
<name>A0ABM8THV9_9BURK</name>
<dbReference type="PANTHER" id="PTHR42815:SF2">
    <property type="entry name" value="FAD-BINDING, PUTATIVE (AFU_ORTHOLOGUE AFUA_6G07600)-RELATED"/>
    <property type="match status" value="1"/>
</dbReference>
<proteinExistence type="predicted"/>
<organism evidence="1 2">
    <name type="scientific">Cupriavidus numazuensis</name>
    <dbReference type="NCBI Taxonomy" id="221992"/>
    <lineage>
        <taxon>Bacteria</taxon>
        <taxon>Pseudomonadati</taxon>
        <taxon>Pseudomonadota</taxon>
        <taxon>Betaproteobacteria</taxon>
        <taxon>Burkholderiales</taxon>
        <taxon>Burkholderiaceae</taxon>
        <taxon>Cupriavidus</taxon>
    </lineage>
</organism>
<evidence type="ECO:0000313" key="2">
    <source>
        <dbReference type="Proteomes" id="UP000672657"/>
    </source>
</evidence>
<evidence type="ECO:0008006" key="3">
    <source>
        <dbReference type="Google" id="ProtNLM"/>
    </source>
</evidence>
<comment type="caution">
    <text evidence="1">The sequence shown here is derived from an EMBL/GenBank/DDBJ whole genome shotgun (WGS) entry which is preliminary data.</text>
</comment>
<protein>
    <recommendedName>
        <fullName evidence="3">Flavin-nucleotide-binding protein</fullName>
    </recommendedName>
</protein>
<dbReference type="RefSeq" id="WP_211954176.1">
    <property type="nucleotide sequence ID" value="NZ_CAJPVI010000017.1"/>
</dbReference>
<keyword evidence="2" id="KW-1185">Reference proteome</keyword>
<dbReference type="EMBL" id="CAJPVI010000017">
    <property type="protein sequence ID" value="CAG2147364.1"/>
    <property type="molecule type" value="Genomic_DNA"/>
</dbReference>
<evidence type="ECO:0000313" key="1">
    <source>
        <dbReference type="EMBL" id="CAG2147364.1"/>
    </source>
</evidence>
<accession>A0ABM8THV9</accession>